<dbReference type="InterPro" id="IPR017871">
    <property type="entry name" value="ABC_transporter-like_CS"/>
</dbReference>
<dbReference type="RefSeq" id="WP_048165611.1">
    <property type="nucleotide sequence ID" value="NZ_CP006019.1"/>
</dbReference>
<dbReference type="GO" id="GO:0005524">
    <property type="term" value="F:ATP binding"/>
    <property type="evidence" value="ECO:0007669"/>
    <property type="project" value="UniProtKB-KW"/>
</dbReference>
<dbReference type="CDD" id="cd03255">
    <property type="entry name" value="ABC_MJ0796_LolCDE_FtsE"/>
    <property type="match status" value="1"/>
</dbReference>
<dbReference type="eggNOG" id="arCOG00922">
    <property type="taxonomic scope" value="Archaea"/>
</dbReference>
<dbReference type="EMBL" id="CP006019">
    <property type="protein sequence ID" value="AIF68451.1"/>
    <property type="molecule type" value="Genomic_DNA"/>
</dbReference>
<dbReference type="Pfam" id="PF00005">
    <property type="entry name" value="ABC_tran"/>
    <property type="match status" value="1"/>
</dbReference>
<dbReference type="HOGENOM" id="CLU_000604_1_22_2"/>
<organism evidence="5 6">
    <name type="scientific">Palaeococcus pacificus DY20341</name>
    <dbReference type="NCBI Taxonomy" id="1343739"/>
    <lineage>
        <taxon>Archaea</taxon>
        <taxon>Methanobacteriati</taxon>
        <taxon>Methanobacteriota</taxon>
        <taxon>Thermococci</taxon>
        <taxon>Thermococcales</taxon>
        <taxon>Thermococcaceae</taxon>
        <taxon>Palaeococcus</taxon>
    </lineage>
</organism>
<dbReference type="KEGG" id="ppac:PAP_08735"/>
<accession>A0A075LQP8</accession>
<dbReference type="AlphaFoldDB" id="A0A075LQP8"/>
<dbReference type="InterPro" id="IPR017911">
    <property type="entry name" value="MacB-like_ATP-bd"/>
</dbReference>
<protein>
    <submittedName>
        <fullName evidence="5">ABC transporter</fullName>
    </submittedName>
</protein>
<evidence type="ECO:0000256" key="2">
    <source>
        <dbReference type="ARBA" id="ARBA00022741"/>
    </source>
</evidence>
<dbReference type="GO" id="GO:0022857">
    <property type="term" value="F:transmembrane transporter activity"/>
    <property type="evidence" value="ECO:0007669"/>
    <property type="project" value="TreeGrafter"/>
</dbReference>
<dbReference type="STRING" id="1343739.PAP_08735"/>
<evidence type="ECO:0000313" key="6">
    <source>
        <dbReference type="Proteomes" id="UP000027981"/>
    </source>
</evidence>
<reference evidence="5 6" key="2">
    <citation type="journal article" date="2015" name="Genome Announc.">
        <title>Complete Genome Sequence of Hyperthermophilic Piezophilic Archaeon Palaeococcus pacificus DY20341T, Isolated from Deep-Sea Hydrothermal Sediments.</title>
        <authorList>
            <person name="Zeng X."/>
            <person name="Jebbar M."/>
            <person name="Shao Z."/>
        </authorList>
    </citation>
    <scope>NUCLEOTIDE SEQUENCE [LARGE SCALE GENOMIC DNA]</scope>
    <source>
        <strain evidence="5 6">DY20341</strain>
    </source>
</reference>
<dbReference type="Proteomes" id="UP000027981">
    <property type="component" value="Chromosome"/>
</dbReference>
<keyword evidence="1" id="KW-0813">Transport</keyword>
<dbReference type="GeneID" id="24842844"/>
<evidence type="ECO:0000259" key="4">
    <source>
        <dbReference type="PROSITE" id="PS50893"/>
    </source>
</evidence>
<proteinExistence type="predicted"/>
<keyword evidence="2" id="KW-0547">Nucleotide-binding</keyword>
<dbReference type="SMART" id="SM00382">
    <property type="entry name" value="AAA"/>
    <property type="match status" value="1"/>
</dbReference>
<sequence>MPEILIKAANLTKIYGSGRTTVKAVDNVSLTLRRGEVVLLMGPSGSGKTTLLTLLSGLLRPTSGSIRIYSSFHASRKVFQFPISAHGWLELTELSQDELAKLRLEKMGFIFQHFNLLSSLTALENVMVPLLIKGVNKKEAKERAKRLLVELGLEDRLNSKPEKLSGGEQQRVSIARALITDPDIIIADEPTANLDSTNGREVIELIHDRAKRDGKGVIIATHDPRIVDFADRILYMEDGKIYEKDNSQAKKLLLFTKEKPKE</sequence>
<evidence type="ECO:0000256" key="3">
    <source>
        <dbReference type="ARBA" id="ARBA00022840"/>
    </source>
</evidence>
<feature type="domain" description="ABC transporter" evidence="4">
    <location>
        <begin position="6"/>
        <end position="256"/>
    </location>
</feature>
<keyword evidence="3" id="KW-0067">ATP-binding</keyword>
<keyword evidence="6" id="KW-1185">Reference proteome</keyword>
<dbReference type="SUPFAM" id="SSF52540">
    <property type="entry name" value="P-loop containing nucleoside triphosphate hydrolases"/>
    <property type="match status" value="1"/>
</dbReference>
<dbReference type="InterPro" id="IPR015854">
    <property type="entry name" value="ABC_transpr_LolD-like"/>
</dbReference>
<name>A0A075LQP8_9EURY</name>
<gene>
    <name evidence="5" type="ORF">PAP_08735</name>
</gene>
<dbReference type="InterPro" id="IPR027417">
    <property type="entry name" value="P-loop_NTPase"/>
</dbReference>
<dbReference type="Gene3D" id="3.40.50.300">
    <property type="entry name" value="P-loop containing nucleotide triphosphate hydrolases"/>
    <property type="match status" value="1"/>
</dbReference>
<dbReference type="PANTHER" id="PTHR24220">
    <property type="entry name" value="IMPORT ATP-BINDING PROTEIN"/>
    <property type="match status" value="1"/>
</dbReference>
<dbReference type="GO" id="GO:0016887">
    <property type="term" value="F:ATP hydrolysis activity"/>
    <property type="evidence" value="ECO:0007669"/>
    <property type="project" value="InterPro"/>
</dbReference>
<dbReference type="PANTHER" id="PTHR24220:SF86">
    <property type="entry name" value="ABC TRANSPORTER ABCH.1"/>
    <property type="match status" value="1"/>
</dbReference>
<dbReference type="InterPro" id="IPR003439">
    <property type="entry name" value="ABC_transporter-like_ATP-bd"/>
</dbReference>
<reference evidence="6" key="1">
    <citation type="submission" date="2013-06" db="EMBL/GenBank/DDBJ databases">
        <title>Complete Genome Sequence of Hyperthermophilic Palaeococcus pacificus DY20341T, Isolated from a Deep-Sea Hydrothermal Sediments.</title>
        <authorList>
            <person name="Zeng X."/>
            <person name="Shao Z."/>
        </authorList>
    </citation>
    <scope>NUCLEOTIDE SEQUENCE [LARGE SCALE GENOMIC DNA]</scope>
    <source>
        <strain evidence="6">DY20341</strain>
    </source>
</reference>
<dbReference type="PROSITE" id="PS50893">
    <property type="entry name" value="ABC_TRANSPORTER_2"/>
    <property type="match status" value="1"/>
</dbReference>
<dbReference type="PROSITE" id="PS00211">
    <property type="entry name" value="ABC_TRANSPORTER_1"/>
    <property type="match status" value="1"/>
</dbReference>
<dbReference type="GO" id="GO:0005886">
    <property type="term" value="C:plasma membrane"/>
    <property type="evidence" value="ECO:0007669"/>
    <property type="project" value="TreeGrafter"/>
</dbReference>
<evidence type="ECO:0000313" key="5">
    <source>
        <dbReference type="EMBL" id="AIF68451.1"/>
    </source>
</evidence>
<dbReference type="InterPro" id="IPR003593">
    <property type="entry name" value="AAA+_ATPase"/>
</dbReference>
<evidence type="ECO:0000256" key="1">
    <source>
        <dbReference type="ARBA" id="ARBA00022448"/>
    </source>
</evidence>
<dbReference type="OrthoDB" id="31298at2157"/>